<evidence type="ECO:0000256" key="4">
    <source>
        <dbReference type="ARBA" id="ARBA00023004"/>
    </source>
</evidence>
<keyword evidence="5 6" id="KW-0411">Iron-sulfur</keyword>
<protein>
    <recommendedName>
        <fullName evidence="6">Ferredoxin</fullName>
    </recommendedName>
</protein>
<proteinExistence type="predicted"/>
<gene>
    <name evidence="8" type="ORF">BET01_13765</name>
</gene>
<feature type="domain" description="4Fe-4S ferredoxin-type" evidence="7">
    <location>
        <begin position="1"/>
        <end position="29"/>
    </location>
</feature>
<evidence type="ECO:0000256" key="6">
    <source>
        <dbReference type="RuleBase" id="RU368020"/>
    </source>
</evidence>
<evidence type="ECO:0000256" key="1">
    <source>
        <dbReference type="ARBA" id="ARBA00022448"/>
    </source>
</evidence>
<evidence type="ECO:0000256" key="3">
    <source>
        <dbReference type="ARBA" id="ARBA00022982"/>
    </source>
</evidence>
<dbReference type="PROSITE" id="PS51379">
    <property type="entry name" value="4FE4S_FER_2"/>
    <property type="match status" value="1"/>
</dbReference>
<keyword evidence="3 6" id="KW-0249">Electron transport</keyword>
<evidence type="ECO:0000313" key="8">
    <source>
        <dbReference type="EMBL" id="RKD33598.1"/>
    </source>
</evidence>
<evidence type="ECO:0000256" key="5">
    <source>
        <dbReference type="ARBA" id="ARBA00023014"/>
    </source>
</evidence>
<dbReference type="PRINTS" id="PR00352">
    <property type="entry name" value="3FE4SFRDOXIN"/>
</dbReference>
<dbReference type="InterPro" id="IPR017896">
    <property type="entry name" value="4Fe4S_Fe-S-bd"/>
</dbReference>
<keyword evidence="9" id="KW-1185">Reference proteome</keyword>
<dbReference type="PANTHER" id="PTHR36923">
    <property type="entry name" value="FERREDOXIN"/>
    <property type="match status" value="1"/>
</dbReference>
<keyword evidence="2 6" id="KW-0479">Metal-binding</keyword>
<dbReference type="OrthoDB" id="9803319at2"/>
<dbReference type="InterPro" id="IPR001080">
    <property type="entry name" value="3Fe4S_ferredoxin"/>
</dbReference>
<dbReference type="AlphaFoldDB" id="A0A419T883"/>
<reference evidence="8 9" key="1">
    <citation type="submission" date="2016-08" db="EMBL/GenBank/DDBJ databases">
        <title>A new outlook on sporulation: Clostridium algidixylanolyticum.</title>
        <authorList>
            <person name="Poppleton D.I."/>
            <person name="Gribaldo S."/>
        </authorList>
    </citation>
    <scope>NUCLEOTIDE SEQUENCE [LARGE SCALE GENOMIC DNA]</scope>
    <source>
        <strain evidence="8 9">SPL73</strain>
    </source>
</reference>
<keyword evidence="4 6" id="KW-0408">Iron</keyword>
<dbReference type="InterPro" id="IPR017900">
    <property type="entry name" value="4Fe4S_Fe_S_CS"/>
</dbReference>
<dbReference type="GO" id="GO:0009055">
    <property type="term" value="F:electron transfer activity"/>
    <property type="evidence" value="ECO:0007669"/>
    <property type="project" value="UniProtKB-UniRule"/>
</dbReference>
<dbReference type="GO" id="GO:0005506">
    <property type="term" value="F:iron ion binding"/>
    <property type="evidence" value="ECO:0007669"/>
    <property type="project" value="UniProtKB-UniRule"/>
</dbReference>
<dbReference type="Proteomes" id="UP000284277">
    <property type="component" value="Unassembled WGS sequence"/>
</dbReference>
<dbReference type="GO" id="GO:0051536">
    <property type="term" value="F:iron-sulfur cluster binding"/>
    <property type="evidence" value="ECO:0007669"/>
    <property type="project" value="UniProtKB-KW"/>
</dbReference>
<dbReference type="EMBL" id="MCIA01000006">
    <property type="protein sequence ID" value="RKD33598.1"/>
    <property type="molecule type" value="Genomic_DNA"/>
</dbReference>
<dbReference type="SUPFAM" id="SSF54862">
    <property type="entry name" value="4Fe-4S ferredoxins"/>
    <property type="match status" value="1"/>
</dbReference>
<dbReference type="InterPro" id="IPR051269">
    <property type="entry name" value="Fe-S_cluster_ET"/>
</dbReference>
<comment type="function">
    <text evidence="6">Ferredoxins are iron-sulfur proteins that transfer electrons in a wide variety of metabolic reactions.</text>
</comment>
<evidence type="ECO:0000256" key="2">
    <source>
        <dbReference type="ARBA" id="ARBA00022723"/>
    </source>
</evidence>
<name>A0A419T883_9FIRM</name>
<organism evidence="8 9">
    <name type="scientific">Lacrimispora algidixylanolytica</name>
    <dbReference type="NCBI Taxonomy" id="94868"/>
    <lineage>
        <taxon>Bacteria</taxon>
        <taxon>Bacillati</taxon>
        <taxon>Bacillota</taxon>
        <taxon>Clostridia</taxon>
        <taxon>Lachnospirales</taxon>
        <taxon>Lachnospiraceae</taxon>
        <taxon>Lacrimispora</taxon>
    </lineage>
</organism>
<accession>A0A419T883</accession>
<evidence type="ECO:0000259" key="7">
    <source>
        <dbReference type="PROSITE" id="PS51379"/>
    </source>
</evidence>
<dbReference type="Pfam" id="PF13370">
    <property type="entry name" value="Fer4_13"/>
    <property type="match status" value="1"/>
</dbReference>
<evidence type="ECO:0000313" key="9">
    <source>
        <dbReference type="Proteomes" id="UP000284277"/>
    </source>
</evidence>
<dbReference type="PANTHER" id="PTHR36923:SF3">
    <property type="entry name" value="FERREDOXIN"/>
    <property type="match status" value="1"/>
</dbReference>
<keyword evidence="1 6" id="KW-0813">Transport</keyword>
<sequence length="62" mass="6542">MKAEVDREGCIECGLCASTCPEVFRMGDDGPAEVIVDEVPDSVEESAIEAQDGCPVAVIKVE</sequence>
<comment type="caution">
    <text evidence="8">The sequence shown here is derived from an EMBL/GenBank/DDBJ whole genome shotgun (WGS) entry which is preliminary data.</text>
</comment>
<dbReference type="PROSITE" id="PS00198">
    <property type="entry name" value="4FE4S_FER_1"/>
    <property type="match status" value="1"/>
</dbReference>
<dbReference type="Gene3D" id="3.30.70.20">
    <property type="match status" value="1"/>
</dbReference>
<dbReference type="RefSeq" id="WP_120195651.1">
    <property type="nucleotide sequence ID" value="NZ_MCIA01000006.1"/>
</dbReference>